<evidence type="ECO:0000313" key="1">
    <source>
        <dbReference type="EMBL" id="TBO59338.1"/>
    </source>
</evidence>
<evidence type="ECO:0000313" key="2">
    <source>
        <dbReference type="Proteomes" id="UP000292452"/>
    </source>
</evidence>
<sequence>MSRPVLAGLCGRGPDWLKNIEKGKRPLRDHGLLVRLASALKVSDLSVLTGGPSAPVEPGSRLMLPAAHGIRDAVRGPLFAPPSADEPPSVDVLWGRVRAAWQLWHTSRFQRSEVSALLPDLIRNAQSLTRQLEGAERRRAYSVLADVYHLAQQVTAYSVEAELYWIIADRGRLAAQDADDPLCLAGAAWAFGNGLRETGYAEEAIRVVDEAAEAIRPRLEDASNDLRGMYGALHLHAAVTCAREGHDGDAWRHWDEADRTAERLPSDYAHTWTVFGRANTDFHAVSVGVDLRTPGTALSRAEAIDLDAMPSVERRSRVLVELARAQRQRKDPAGALHWMGRAYKASPETVRYTPSARGLVADLAKETRGPLKTDALHLAEEVGVLAA</sequence>
<organism evidence="1 2">
    <name type="scientific">Streptomyces kasugaensis</name>
    <dbReference type="NCBI Taxonomy" id="1946"/>
    <lineage>
        <taxon>Bacteria</taxon>
        <taxon>Bacillati</taxon>
        <taxon>Actinomycetota</taxon>
        <taxon>Actinomycetes</taxon>
        <taxon>Kitasatosporales</taxon>
        <taxon>Streptomycetaceae</taxon>
        <taxon>Streptomyces</taxon>
    </lineage>
</organism>
<accession>A0A4Q9HVU9</accession>
<protein>
    <submittedName>
        <fullName evidence="1">XRE family transcriptional regulator</fullName>
    </submittedName>
</protein>
<dbReference type="EMBL" id="SIXH01000086">
    <property type="protein sequence ID" value="TBO59338.1"/>
    <property type="molecule type" value="Genomic_DNA"/>
</dbReference>
<proteinExistence type="predicted"/>
<name>A0A4Q9HVU9_STRKA</name>
<dbReference type="Proteomes" id="UP000292452">
    <property type="component" value="Unassembled WGS sequence"/>
</dbReference>
<reference evidence="1 2" key="1">
    <citation type="submission" date="2019-02" db="EMBL/GenBank/DDBJ databases">
        <title>Draft Genome Sequence of Streptomyces sp. AM-2504, identified by 16S rRNA comparative analysis as a Streptomyces Kasugaensis strain.</title>
        <authorList>
            <person name="Napolioni V."/>
            <person name="Giuliodori A.M."/>
            <person name="Spurio R."/>
            <person name="Fabbretti A."/>
        </authorList>
    </citation>
    <scope>NUCLEOTIDE SEQUENCE [LARGE SCALE GENOMIC DNA]</scope>
    <source>
        <strain evidence="1 2">AM-2504</strain>
    </source>
</reference>
<dbReference type="AlphaFoldDB" id="A0A4Q9HVU9"/>
<gene>
    <name evidence="1" type="ORF">EYS09_12695</name>
</gene>
<keyword evidence="2" id="KW-1185">Reference proteome</keyword>
<comment type="caution">
    <text evidence="1">The sequence shown here is derived from an EMBL/GenBank/DDBJ whole genome shotgun (WGS) entry which is preliminary data.</text>
</comment>